<reference evidence="1 2" key="1">
    <citation type="submission" date="2019-07" db="EMBL/GenBank/DDBJ databases">
        <title>Microbispora hainanensis DSM 45428.</title>
        <authorList>
            <person name="Thawai C."/>
        </authorList>
    </citation>
    <scope>NUCLEOTIDE SEQUENCE [LARGE SCALE GENOMIC DNA]</scope>
    <source>
        <strain evidence="1 2">DSM 45428</strain>
    </source>
</reference>
<protein>
    <submittedName>
        <fullName evidence="1">Uncharacterized protein</fullName>
    </submittedName>
</protein>
<sequence length="165" mass="18725">MEPEHQADPITHVRVDHRLQSRTCAWCGTAVPYSGRGRPASYCSKSCRNRAWEVRTAEARLQRDIATGALRAEPVREVIRETVTRTQIITARPEPAAWPVVPTTAREWLAHLGALADQVREGELSRQHWHHVKLYNALLGVLVDLGEAYPGGMDYLQRDATRRKR</sequence>
<accession>A0A544Z3P7</accession>
<dbReference type="Proteomes" id="UP000316541">
    <property type="component" value="Unassembled WGS sequence"/>
</dbReference>
<proteinExistence type="predicted"/>
<comment type="caution">
    <text evidence="1">The sequence shown here is derived from an EMBL/GenBank/DDBJ whole genome shotgun (WGS) entry which is preliminary data.</text>
</comment>
<name>A0A544Z3P7_9ACTN</name>
<organism evidence="1 2">
    <name type="scientific">Microbispora hainanensis</name>
    <dbReference type="NCBI Taxonomy" id="568844"/>
    <lineage>
        <taxon>Bacteria</taxon>
        <taxon>Bacillati</taxon>
        <taxon>Actinomycetota</taxon>
        <taxon>Actinomycetes</taxon>
        <taxon>Streptosporangiales</taxon>
        <taxon>Streptosporangiaceae</taxon>
        <taxon>Microbispora</taxon>
    </lineage>
</organism>
<evidence type="ECO:0000313" key="1">
    <source>
        <dbReference type="EMBL" id="TQS23679.1"/>
    </source>
</evidence>
<dbReference type="EMBL" id="VIRM01000003">
    <property type="protein sequence ID" value="TQS23679.1"/>
    <property type="molecule type" value="Genomic_DNA"/>
</dbReference>
<dbReference type="AlphaFoldDB" id="A0A544Z3P7"/>
<dbReference type="RefSeq" id="WP_142616862.1">
    <property type="nucleotide sequence ID" value="NZ_VIRM01000003.1"/>
</dbReference>
<gene>
    <name evidence="1" type="ORF">FLX08_04345</name>
</gene>
<evidence type="ECO:0000313" key="2">
    <source>
        <dbReference type="Proteomes" id="UP000316541"/>
    </source>
</evidence>